<keyword evidence="4" id="KW-0812">Transmembrane</keyword>
<dbReference type="VEuPathDB" id="FungiDB:BDBG_05886"/>
<evidence type="ECO:0000313" key="6">
    <source>
        <dbReference type="Proteomes" id="UP000002038"/>
    </source>
</evidence>
<dbReference type="Gene3D" id="3.90.550.10">
    <property type="entry name" value="Spore Coat Polysaccharide Biosynthesis Protein SpsA, Chain A"/>
    <property type="match status" value="1"/>
</dbReference>
<protein>
    <submittedName>
        <fullName evidence="5">Galactosyl transferase GMA12/MNN10 family protein</fullName>
    </submittedName>
</protein>
<keyword evidence="4" id="KW-0472">Membrane</keyword>
<dbReference type="RefSeq" id="XP_002623712.2">
    <property type="nucleotide sequence ID" value="XM_002623666.2"/>
</dbReference>
<organism evidence="5 6">
    <name type="scientific">Blastomyces gilchristii (strain SLH14081)</name>
    <name type="common">Blastomyces dermatitidis</name>
    <dbReference type="NCBI Taxonomy" id="559298"/>
    <lineage>
        <taxon>Eukaryota</taxon>
        <taxon>Fungi</taxon>
        <taxon>Dikarya</taxon>
        <taxon>Ascomycota</taxon>
        <taxon>Pezizomycotina</taxon>
        <taxon>Eurotiomycetes</taxon>
        <taxon>Eurotiomycetidae</taxon>
        <taxon>Onygenales</taxon>
        <taxon>Ajellomycetaceae</taxon>
        <taxon>Blastomyces</taxon>
    </lineage>
</organism>
<accession>A0A179UQ58</accession>
<dbReference type="OrthoDB" id="407658at2759"/>
<evidence type="ECO:0000256" key="3">
    <source>
        <dbReference type="ARBA" id="ARBA00022679"/>
    </source>
</evidence>
<evidence type="ECO:0000256" key="2">
    <source>
        <dbReference type="ARBA" id="ARBA00022676"/>
    </source>
</evidence>
<keyword evidence="6" id="KW-1185">Reference proteome</keyword>
<evidence type="ECO:0000256" key="1">
    <source>
        <dbReference type="ARBA" id="ARBA00005664"/>
    </source>
</evidence>
<dbReference type="InterPro" id="IPR029044">
    <property type="entry name" value="Nucleotide-diphossugar_trans"/>
</dbReference>
<dbReference type="Proteomes" id="UP000002038">
    <property type="component" value="Unassembled WGS sequence"/>
</dbReference>
<dbReference type="EMBL" id="GG657459">
    <property type="protein sequence ID" value="OAT10215.1"/>
    <property type="molecule type" value="Genomic_DNA"/>
</dbReference>
<proteinExistence type="inferred from homology"/>
<dbReference type="GO" id="GO:0000139">
    <property type="term" value="C:Golgi membrane"/>
    <property type="evidence" value="ECO:0007669"/>
    <property type="project" value="TreeGrafter"/>
</dbReference>
<dbReference type="SUPFAM" id="SSF53448">
    <property type="entry name" value="Nucleotide-diphospho-sugar transferases"/>
    <property type="match status" value="1"/>
</dbReference>
<dbReference type="KEGG" id="bgh:BDBG_05886"/>
<feature type="transmembrane region" description="Helical" evidence="4">
    <location>
        <begin position="25"/>
        <end position="44"/>
    </location>
</feature>
<reference evidence="6" key="1">
    <citation type="journal article" date="2015" name="PLoS Genet.">
        <title>The dynamic genome and transcriptome of the human fungal pathogen Blastomyces and close relative Emmonsia.</title>
        <authorList>
            <person name="Munoz J.F."/>
            <person name="Gauthier G.M."/>
            <person name="Desjardins C.A."/>
            <person name="Gallo J.E."/>
            <person name="Holder J."/>
            <person name="Sullivan T.D."/>
            <person name="Marty A.J."/>
            <person name="Carmen J.C."/>
            <person name="Chen Z."/>
            <person name="Ding L."/>
            <person name="Gujja S."/>
            <person name="Magrini V."/>
            <person name="Misas E."/>
            <person name="Mitreva M."/>
            <person name="Priest M."/>
            <person name="Saif S."/>
            <person name="Whiston E.A."/>
            <person name="Young S."/>
            <person name="Zeng Q."/>
            <person name="Goldman W.E."/>
            <person name="Mardis E.R."/>
            <person name="Taylor J.W."/>
            <person name="McEwen J.G."/>
            <person name="Clay O.K."/>
            <person name="Klein B.S."/>
            <person name="Cuomo C.A."/>
        </authorList>
    </citation>
    <scope>NUCLEOTIDE SEQUENCE [LARGE SCALE GENOMIC DNA]</scope>
    <source>
        <strain evidence="6">SLH14081</strain>
    </source>
</reference>
<evidence type="ECO:0000313" key="5">
    <source>
        <dbReference type="EMBL" id="OAT10215.1"/>
    </source>
</evidence>
<dbReference type="Pfam" id="PF05637">
    <property type="entry name" value="Glyco_transf_34"/>
    <property type="match status" value="1"/>
</dbReference>
<gene>
    <name evidence="5" type="ORF">BDBG_05886</name>
</gene>
<name>A0A179UQ58_BLAGS</name>
<keyword evidence="2" id="KW-0328">Glycosyltransferase</keyword>
<dbReference type="GO" id="GO:0016757">
    <property type="term" value="F:glycosyltransferase activity"/>
    <property type="evidence" value="ECO:0007669"/>
    <property type="project" value="UniProtKB-KW"/>
</dbReference>
<keyword evidence="3 5" id="KW-0808">Transferase</keyword>
<dbReference type="InterPro" id="IPR008630">
    <property type="entry name" value="Glyco_trans_34"/>
</dbReference>
<evidence type="ECO:0000256" key="4">
    <source>
        <dbReference type="SAM" id="Phobius"/>
    </source>
</evidence>
<dbReference type="GO" id="GO:0006487">
    <property type="term" value="P:protein N-linked glycosylation"/>
    <property type="evidence" value="ECO:0007669"/>
    <property type="project" value="TreeGrafter"/>
</dbReference>
<sequence>MAHPQQIRRWRLHYHTQSLHTGLKLGLRVALVFFAFFWLFKLFLNYRVMWSPVKYQAIANPVKYQAIASPVKHHVQPKVGKVTMLWGNNPVYERALKTHEEHSRRLGYPLFKLQAPVLDGFWNKMAIILSVLLQELQKPVDDRLEWLLYFDADTVLMNPNMPLETFLPPPHLPHVHLLLSKDWNGMNSGVFLIRVHPWSVQLLTATTAYPIYNPNVELRWFDQSAMGNLIKENDYFRRSTVYCPLRWFNAYMRAPNGLDLNPDSPSHLQVHPGDLLVHFPGTPKEKLDETLGPYMAIAESHRAEWEQPLENTGYIKETESFWEGIDPPD</sequence>
<dbReference type="AlphaFoldDB" id="A0A179UQ58"/>
<dbReference type="PANTHER" id="PTHR31306:SF8">
    <property type="entry name" value="GLYCOSYLTRANSFERASE FAMILY 34 PROTEIN"/>
    <property type="match status" value="1"/>
</dbReference>
<dbReference type="PANTHER" id="PTHR31306">
    <property type="entry name" value="ALPHA-1,6-MANNOSYLTRANSFERASE MNN11-RELATED"/>
    <property type="match status" value="1"/>
</dbReference>
<comment type="similarity">
    <text evidence="1">Belongs to the glycosyltransferase 34 family.</text>
</comment>
<dbReference type="GeneID" id="8509251"/>
<keyword evidence="4" id="KW-1133">Transmembrane helix</keyword>